<reference evidence="2" key="2">
    <citation type="journal article" date="2022" name="Microbiol. Resour. Announc.">
        <title>Metagenome Sequencing to Explore Phylogenomics of Terrestrial Cyanobacteria.</title>
        <authorList>
            <person name="Ward R.D."/>
            <person name="Stajich J.E."/>
            <person name="Johansen J.R."/>
            <person name="Huntemann M."/>
            <person name="Clum A."/>
            <person name="Foster B."/>
            <person name="Foster B."/>
            <person name="Roux S."/>
            <person name="Palaniappan K."/>
            <person name="Varghese N."/>
            <person name="Mukherjee S."/>
            <person name="Reddy T.B.K."/>
            <person name="Daum C."/>
            <person name="Copeland A."/>
            <person name="Chen I.A."/>
            <person name="Ivanova N.N."/>
            <person name="Kyrpides N.C."/>
            <person name="Shapiro N."/>
            <person name="Eloe-Fadrosh E.A."/>
            <person name="Pietrasiak N."/>
        </authorList>
    </citation>
    <scope>NUCLEOTIDE SEQUENCE</scope>
    <source>
        <strain evidence="2">HA4357-MV3</strain>
    </source>
</reference>
<dbReference type="Pfam" id="PF13455">
    <property type="entry name" value="MUG113"/>
    <property type="match status" value="1"/>
</dbReference>
<gene>
    <name evidence="2" type="ORF">KME28_27525</name>
</gene>
<dbReference type="AlphaFoldDB" id="A0A9E3LW07"/>
<dbReference type="Proteomes" id="UP000813215">
    <property type="component" value="Unassembled WGS sequence"/>
</dbReference>
<organism evidence="2 3">
    <name type="scientific">Pelatocladus maniniholoensis HA4357-MV3</name>
    <dbReference type="NCBI Taxonomy" id="1117104"/>
    <lineage>
        <taxon>Bacteria</taxon>
        <taxon>Bacillati</taxon>
        <taxon>Cyanobacteriota</taxon>
        <taxon>Cyanophyceae</taxon>
        <taxon>Nostocales</taxon>
        <taxon>Nostocaceae</taxon>
        <taxon>Pelatocladus</taxon>
    </lineage>
</organism>
<keyword evidence="1" id="KW-0812">Transmembrane</keyword>
<accession>A0A9E3LW07</accession>
<dbReference type="EMBL" id="JAHHHW010000164">
    <property type="protein sequence ID" value="MBW4435357.1"/>
    <property type="molecule type" value="Genomic_DNA"/>
</dbReference>
<feature type="transmembrane region" description="Helical" evidence="1">
    <location>
        <begin position="123"/>
        <end position="146"/>
    </location>
</feature>
<proteinExistence type="predicted"/>
<comment type="caution">
    <text evidence="2">The sequence shown here is derived from an EMBL/GenBank/DDBJ whole genome shotgun (WGS) entry which is preliminary data.</text>
</comment>
<keyword evidence="1" id="KW-1133">Transmembrane helix</keyword>
<name>A0A9E3LW07_9NOST</name>
<evidence type="ECO:0000313" key="3">
    <source>
        <dbReference type="Proteomes" id="UP000813215"/>
    </source>
</evidence>
<keyword evidence="1" id="KW-0472">Membrane</keyword>
<protein>
    <submittedName>
        <fullName evidence="2">GIY-YIG nuclease family protein</fullName>
    </submittedName>
</protein>
<evidence type="ECO:0000313" key="2">
    <source>
        <dbReference type="EMBL" id="MBW4435357.1"/>
    </source>
</evidence>
<sequence>MAWTQRNDSVPGYCYLIEAVGINGIIPGRLVRRCKIGLSKNPEMRLDALHSSQPPCDYVILKTIFVEDMASVEDLLHKDFKHCNIKLNKSREWFDLSPLDFWRVQMAFNRYGREYGLRKVKPVPVRAVVGGLVALLGIGILIGQVVRQEPQPQAEVESWK</sequence>
<reference evidence="2" key="1">
    <citation type="submission" date="2021-05" db="EMBL/GenBank/DDBJ databases">
        <authorList>
            <person name="Pietrasiak N."/>
            <person name="Ward R."/>
            <person name="Stajich J.E."/>
            <person name="Kurbessoian T."/>
        </authorList>
    </citation>
    <scope>NUCLEOTIDE SEQUENCE</scope>
    <source>
        <strain evidence="2">HA4357-MV3</strain>
    </source>
</reference>
<evidence type="ECO:0000256" key="1">
    <source>
        <dbReference type="SAM" id="Phobius"/>
    </source>
</evidence>